<dbReference type="Pfam" id="PF00072">
    <property type="entry name" value="Response_reg"/>
    <property type="match status" value="1"/>
</dbReference>
<evidence type="ECO:0000256" key="3">
    <source>
        <dbReference type="PROSITE-ProRule" id="PRU00169"/>
    </source>
</evidence>
<accession>A0A239B7W6</accession>
<protein>
    <submittedName>
        <fullName evidence="6">Two component transcriptional regulator, LuxR family</fullName>
    </submittedName>
</protein>
<gene>
    <name evidence="6" type="ORF">SAMN05444352_102326</name>
</gene>
<dbReference type="InterPro" id="IPR039420">
    <property type="entry name" value="WalR-like"/>
</dbReference>
<dbReference type="SUPFAM" id="SSF52172">
    <property type="entry name" value="CheY-like"/>
    <property type="match status" value="1"/>
</dbReference>
<sequence>MLCRLLIADDSPLFRAGLRALLEQKQEYVVVGEAGDTVTAVELAETLKPDIILLDIGLGTLTGEELLRELYLRVPACTVLMLSSRSELEFVMHCLQQGAHGFLLKSATVQELELALQSLRGGGQYLSSAVLPLVIGQAVKQNRRRPQVSAAMQLTARQLEILRLIARGESTRSIADGLGLSVKTVEAHRSQIMHRLQIHDVPGLVLFAVREGIIRLND</sequence>
<dbReference type="SMART" id="SM00421">
    <property type="entry name" value="HTH_LUXR"/>
    <property type="match status" value="1"/>
</dbReference>
<reference evidence="7" key="1">
    <citation type="submission" date="2017-06" db="EMBL/GenBank/DDBJ databases">
        <authorList>
            <person name="Varghese N."/>
            <person name="Submissions S."/>
        </authorList>
    </citation>
    <scope>NUCLEOTIDE SEQUENCE [LARGE SCALE GENOMIC DNA]</scope>
    <source>
        <strain evidence="7">DSM 22348</strain>
    </source>
</reference>
<feature type="domain" description="Response regulatory" evidence="5">
    <location>
        <begin position="4"/>
        <end position="120"/>
    </location>
</feature>
<evidence type="ECO:0000256" key="1">
    <source>
        <dbReference type="ARBA" id="ARBA00022553"/>
    </source>
</evidence>
<keyword evidence="7" id="KW-1185">Reference proteome</keyword>
<evidence type="ECO:0000313" key="7">
    <source>
        <dbReference type="Proteomes" id="UP000198407"/>
    </source>
</evidence>
<dbReference type="Proteomes" id="UP000198407">
    <property type="component" value="Unassembled WGS sequence"/>
</dbReference>
<dbReference type="InterPro" id="IPR016032">
    <property type="entry name" value="Sig_transdc_resp-reg_C-effctor"/>
</dbReference>
<proteinExistence type="predicted"/>
<dbReference type="SUPFAM" id="SSF46894">
    <property type="entry name" value="C-terminal effector domain of the bipartite response regulators"/>
    <property type="match status" value="1"/>
</dbReference>
<dbReference type="Pfam" id="PF00196">
    <property type="entry name" value="GerE"/>
    <property type="match status" value="1"/>
</dbReference>
<dbReference type="EMBL" id="FZOL01000002">
    <property type="protein sequence ID" value="SNS03243.1"/>
    <property type="molecule type" value="Genomic_DNA"/>
</dbReference>
<dbReference type="Gene3D" id="3.40.50.2300">
    <property type="match status" value="1"/>
</dbReference>
<feature type="domain" description="HTH luxR-type" evidence="4">
    <location>
        <begin position="147"/>
        <end position="212"/>
    </location>
</feature>
<dbReference type="CDD" id="cd17535">
    <property type="entry name" value="REC_NarL-like"/>
    <property type="match status" value="1"/>
</dbReference>
<dbReference type="PANTHER" id="PTHR43214">
    <property type="entry name" value="TWO-COMPONENT RESPONSE REGULATOR"/>
    <property type="match status" value="1"/>
</dbReference>
<dbReference type="PROSITE" id="PS50043">
    <property type="entry name" value="HTH_LUXR_2"/>
    <property type="match status" value="1"/>
</dbReference>
<dbReference type="CDD" id="cd06170">
    <property type="entry name" value="LuxR_C_like"/>
    <property type="match status" value="1"/>
</dbReference>
<dbReference type="InterPro" id="IPR000792">
    <property type="entry name" value="Tscrpt_reg_LuxR_C"/>
</dbReference>
<dbReference type="GO" id="GO:0006355">
    <property type="term" value="P:regulation of DNA-templated transcription"/>
    <property type="evidence" value="ECO:0007669"/>
    <property type="project" value="InterPro"/>
</dbReference>
<evidence type="ECO:0000259" key="5">
    <source>
        <dbReference type="PROSITE" id="PS50110"/>
    </source>
</evidence>
<name>A0A239B7W6_9PSED</name>
<dbReference type="InterPro" id="IPR011006">
    <property type="entry name" value="CheY-like_superfamily"/>
</dbReference>
<dbReference type="SMART" id="SM00448">
    <property type="entry name" value="REC"/>
    <property type="match status" value="1"/>
</dbReference>
<dbReference type="OrthoDB" id="9796655at2"/>
<dbReference type="InterPro" id="IPR058245">
    <property type="entry name" value="NreC/VraR/RcsB-like_REC"/>
</dbReference>
<dbReference type="PROSITE" id="PS50110">
    <property type="entry name" value="RESPONSE_REGULATORY"/>
    <property type="match status" value="1"/>
</dbReference>
<evidence type="ECO:0000256" key="2">
    <source>
        <dbReference type="ARBA" id="ARBA00023125"/>
    </source>
</evidence>
<evidence type="ECO:0000259" key="4">
    <source>
        <dbReference type="PROSITE" id="PS50043"/>
    </source>
</evidence>
<dbReference type="GO" id="GO:0003677">
    <property type="term" value="F:DNA binding"/>
    <property type="evidence" value="ECO:0007669"/>
    <property type="project" value="UniProtKB-KW"/>
</dbReference>
<evidence type="ECO:0000313" key="6">
    <source>
        <dbReference type="EMBL" id="SNS03243.1"/>
    </source>
</evidence>
<dbReference type="InterPro" id="IPR001789">
    <property type="entry name" value="Sig_transdc_resp-reg_receiver"/>
</dbReference>
<feature type="modified residue" description="4-aspartylphosphate" evidence="3">
    <location>
        <position position="55"/>
    </location>
</feature>
<dbReference type="PANTHER" id="PTHR43214:SF43">
    <property type="entry name" value="TWO-COMPONENT RESPONSE REGULATOR"/>
    <property type="match status" value="1"/>
</dbReference>
<keyword evidence="1 3" id="KW-0597">Phosphoprotein</keyword>
<dbReference type="RefSeq" id="WP_042121434.1">
    <property type="nucleotide sequence ID" value="NZ_FZOL01000002.1"/>
</dbReference>
<dbReference type="AlphaFoldDB" id="A0A239B7W6"/>
<dbReference type="GO" id="GO:0000160">
    <property type="term" value="P:phosphorelay signal transduction system"/>
    <property type="evidence" value="ECO:0007669"/>
    <property type="project" value="InterPro"/>
</dbReference>
<organism evidence="6 7">
    <name type="scientific">Pseudomonas japonica</name>
    <dbReference type="NCBI Taxonomy" id="256466"/>
    <lineage>
        <taxon>Bacteria</taxon>
        <taxon>Pseudomonadati</taxon>
        <taxon>Pseudomonadota</taxon>
        <taxon>Gammaproteobacteria</taxon>
        <taxon>Pseudomonadales</taxon>
        <taxon>Pseudomonadaceae</taxon>
        <taxon>Pseudomonas</taxon>
    </lineage>
</organism>
<dbReference type="STRING" id="1215104.GCA_000730585_04768"/>
<keyword evidence="2" id="KW-0238">DNA-binding</keyword>
<dbReference type="PRINTS" id="PR00038">
    <property type="entry name" value="HTHLUXR"/>
</dbReference>